<sequence>MSLKSLNITSWLIFVIIYIVGLQIGDYIANMFSIAGYLATAVSLSLVFVLAAWLLSFRMNAMGWLMFILFGFVSALLGQWIAGAMAFSGIILSFITGTVLYFLLRQFTKTVK</sequence>
<dbReference type="EMBL" id="MT144334">
    <property type="protein sequence ID" value="QJA52374.1"/>
    <property type="molecule type" value="Genomic_DNA"/>
</dbReference>
<keyword evidence="1" id="KW-0812">Transmembrane</keyword>
<dbReference type="AlphaFoldDB" id="A0A6H1ZXS8"/>
<accession>A0A6H1ZXS8</accession>
<evidence type="ECO:0000313" key="2">
    <source>
        <dbReference type="EMBL" id="QJA52374.1"/>
    </source>
</evidence>
<evidence type="ECO:0000256" key="1">
    <source>
        <dbReference type="SAM" id="Phobius"/>
    </source>
</evidence>
<dbReference type="EMBL" id="MT144898">
    <property type="protein sequence ID" value="QJI01102.1"/>
    <property type="molecule type" value="Genomic_DNA"/>
</dbReference>
<feature type="transmembrane region" description="Helical" evidence="1">
    <location>
        <begin position="12"/>
        <end position="29"/>
    </location>
</feature>
<feature type="transmembrane region" description="Helical" evidence="1">
    <location>
        <begin position="62"/>
        <end position="81"/>
    </location>
</feature>
<keyword evidence="1" id="KW-1133">Transmembrane helix</keyword>
<organism evidence="2">
    <name type="scientific">viral metagenome</name>
    <dbReference type="NCBI Taxonomy" id="1070528"/>
    <lineage>
        <taxon>unclassified sequences</taxon>
        <taxon>metagenomes</taxon>
        <taxon>organismal metagenomes</taxon>
    </lineage>
</organism>
<reference evidence="2" key="1">
    <citation type="submission" date="2020-03" db="EMBL/GenBank/DDBJ databases">
        <title>The deep terrestrial virosphere.</title>
        <authorList>
            <person name="Holmfeldt K."/>
            <person name="Nilsson E."/>
            <person name="Simone D."/>
            <person name="Lopez-Fernandez M."/>
            <person name="Wu X."/>
            <person name="de Brujin I."/>
            <person name="Lundin D."/>
            <person name="Andersson A."/>
            <person name="Bertilsson S."/>
            <person name="Dopson M."/>
        </authorList>
    </citation>
    <scope>NUCLEOTIDE SEQUENCE</scope>
    <source>
        <strain evidence="2">TM448A02668</strain>
        <strain evidence="3">TM448B02292</strain>
    </source>
</reference>
<keyword evidence="1" id="KW-0472">Membrane</keyword>
<feature type="transmembrane region" description="Helical" evidence="1">
    <location>
        <begin position="35"/>
        <end position="55"/>
    </location>
</feature>
<evidence type="ECO:0000313" key="3">
    <source>
        <dbReference type="EMBL" id="QJI01102.1"/>
    </source>
</evidence>
<name>A0A6H1ZXS8_9ZZZZ</name>
<feature type="transmembrane region" description="Helical" evidence="1">
    <location>
        <begin position="87"/>
        <end position="104"/>
    </location>
</feature>
<proteinExistence type="predicted"/>
<protein>
    <submittedName>
        <fullName evidence="2">Uncharacterized protein</fullName>
    </submittedName>
</protein>
<gene>
    <name evidence="2" type="ORF">TM448A02668_0007</name>
    <name evidence="3" type="ORF">TM448B02292_0008</name>
</gene>